<keyword evidence="3" id="KW-0029">Amino-acid transport</keyword>
<evidence type="ECO:0000313" key="5">
    <source>
        <dbReference type="EMBL" id="QFG36203.1"/>
    </source>
</evidence>
<evidence type="ECO:0000313" key="6">
    <source>
        <dbReference type="Proteomes" id="UP000326453"/>
    </source>
</evidence>
<reference evidence="5 6" key="1">
    <citation type="submission" date="2019-01" db="EMBL/GenBank/DDBJ databases">
        <title>Complete Genome Sequence and Annotation of the Paracoccus pantotrophus type strain DSM 2944.</title>
        <authorList>
            <person name="Bockwoldt J.A."/>
            <person name="Zimmermann M."/>
            <person name="Tiso T."/>
            <person name="Blank L.M."/>
        </authorList>
    </citation>
    <scope>NUCLEOTIDE SEQUENCE [LARGE SCALE GENOMIC DNA]</scope>
    <source>
        <strain evidence="5 6">DSM 2944</strain>
        <plasmid evidence="6">ppan2</plasmid>
    </source>
</reference>
<dbReference type="KEGG" id="ppan:ESD82_08145"/>
<dbReference type="SUPFAM" id="SSF53822">
    <property type="entry name" value="Periplasmic binding protein-like I"/>
    <property type="match status" value="1"/>
</dbReference>
<evidence type="ECO:0000256" key="1">
    <source>
        <dbReference type="ARBA" id="ARBA00010062"/>
    </source>
</evidence>
<dbReference type="InterPro" id="IPR051010">
    <property type="entry name" value="BCAA_transport"/>
</dbReference>
<gene>
    <name evidence="5" type="ORF">ESD82_08145</name>
</gene>
<dbReference type="PANTHER" id="PTHR30483">
    <property type="entry name" value="LEUCINE-SPECIFIC-BINDING PROTEIN"/>
    <property type="match status" value="1"/>
</dbReference>
<protein>
    <submittedName>
        <fullName evidence="5">ABC transporter substrate-binding protein</fullName>
    </submittedName>
</protein>
<comment type="similarity">
    <text evidence="1">Belongs to the leucine-binding protein family.</text>
</comment>
<keyword evidence="5" id="KW-0614">Plasmid</keyword>
<dbReference type="PANTHER" id="PTHR30483:SF6">
    <property type="entry name" value="PERIPLASMIC BINDING PROTEIN OF ABC TRANSPORTER FOR NATURAL AMINO ACIDS"/>
    <property type="match status" value="1"/>
</dbReference>
<accession>A0AAE6NUM3</accession>
<dbReference type="InterPro" id="IPR028081">
    <property type="entry name" value="Leu-bd"/>
</dbReference>
<feature type="domain" description="Leucine-binding protein" evidence="4">
    <location>
        <begin position="90"/>
        <end position="432"/>
    </location>
</feature>
<keyword evidence="2" id="KW-0732">Signal</keyword>
<dbReference type="Proteomes" id="UP000326453">
    <property type="component" value="Plasmid pPAN2"/>
</dbReference>
<dbReference type="GO" id="GO:0006865">
    <property type="term" value="P:amino acid transport"/>
    <property type="evidence" value="ECO:0007669"/>
    <property type="project" value="UniProtKB-KW"/>
</dbReference>
<organism evidence="5 6">
    <name type="scientific">Paracoccus pantotrophus</name>
    <name type="common">Thiosphaera pantotropha</name>
    <dbReference type="NCBI Taxonomy" id="82367"/>
    <lineage>
        <taxon>Bacteria</taxon>
        <taxon>Pseudomonadati</taxon>
        <taxon>Pseudomonadota</taxon>
        <taxon>Alphaproteobacteria</taxon>
        <taxon>Rhodobacterales</taxon>
        <taxon>Paracoccaceae</taxon>
        <taxon>Paracoccus</taxon>
    </lineage>
</organism>
<dbReference type="InterPro" id="IPR028082">
    <property type="entry name" value="Peripla_BP_I"/>
</dbReference>
<evidence type="ECO:0000259" key="4">
    <source>
        <dbReference type="Pfam" id="PF13458"/>
    </source>
</evidence>
<keyword evidence="3" id="KW-0813">Transport</keyword>
<name>A0AAE6NUM3_PARPN</name>
<geneLocation type="plasmid" evidence="6">
    <name>ppan2</name>
</geneLocation>
<proteinExistence type="inferred from homology"/>
<dbReference type="AlphaFoldDB" id="A0AAE6NUM3"/>
<dbReference type="Gene3D" id="3.40.50.2300">
    <property type="match status" value="2"/>
</dbReference>
<sequence>MAMPLSPPPTTTTLSAASEFPLLISIPPPYLPGHGKFVDIRWFICMHRINIKIQLPSQSRERKMRGFRPWLAAAALSALCVPQAGAEEHTIVALQSLTGAAAFVGIPITEGMKQAVRESNAAGELGEGRRINLVIADDATDRTQATTLVTRYGRDPSVLAILGPTSGAVAQLGAQVGNELKVPVLTTTNNPKILEYGPWSYIMTQTPADSITHLADYAAQKLKLKNCALIGIQNIEVYVQLLQEFEQGITAQGVAIGAREMVQSTDTDFSSISTKIAFSDVDCVFIASYAAQGAGIATQLRQAGLDPKVTVMGLNIFSSPEFVNIAGAAAEGVHFYGEWIPGGFDASSRAFAQRFEAETGAAPDSWAAVGYSIMRVLIEALAKAGPEPTRDDLREALDATKDVPVRIGFGRYSLLDDRRPIYGTYVLKIENGSYVAVTD</sequence>
<dbReference type="Pfam" id="PF13458">
    <property type="entry name" value="Peripla_BP_6"/>
    <property type="match status" value="1"/>
</dbReference>
<evidence type="ECO:0000256" key="2">
    <source>
        <dbReference type="ARBA" id="ARBA00022729"/>
    </source>
</evidence>
<dbReference type="EMBL" id="CP044425">
    <property type="protein sequence ID" value="QFG36203.1"/>
    <property type="molecule type" value="Genomic_DNA"/>
</dbReference>
<evidence type="ECO:0000256" key="3">
    <source>
        <dbReference type="ARBA" id="ARBA00022970"/>
    </source>
</evidence>